<name>A0A6C0DYN8_9ZZZZ</name>
<accession>A0A6C0DYN8</accession>
<dbReference type="AlphaFoldDB" id="A0A6C0DYN8"/>
<dbReference type="EMBL" id="MN739695">
    <property type="protein sequence ID" value="QHT21588.1"/>
    <property type="molecule type" value="Genomic_DNA"/>
</dbReference>
<proteinExistence type="predicted"/>
<evidence type="ECO:0000313" key="1">
    <source>
        <dbReference type="EMBL" id="QHT21588.1"/>
    </source>
</evidence>
<organism evidence="1">
    <name type="scientific">viral metagenome</name>
    <dbReference type="NCBI Taxonomy" id="1070528"/>
    <lineage>
        <taxon>unclassified sequences</taxon>
        <taxon>metagenomes</taxon>
        <taxon>organismal metagenomes</taxon>
    </lineage>
</organism>
<reference evidence="1" key="1">
    <citation type="journal article" date="2020" name="Nature">
        <title>Giant virus diversity and host interactions through global metagenomics.</title>
        <authorList>
            <person name="Schulz F."/>
            <person name="Roux S."/>
            <person name="Paez-Espino D."/>
            <person name="Jungbluth S."/>
            <person name="Walsh D.A."/>
            <person name="Denef V.J."/>
            <person name="McMahon K.D."/>
            <person name="Konstantinidis K.T."/>
            <person name="Eloe-Fadrosh E.A."/>
            <person name="Kyrpides N.C."/>
            <person name="Woyke T."/>
        </authorList>
    </citation>
    <scope>NUCLEOTIDE SEQUENCE</scope>
    <source>
        <strain evidence="1">GVMAG-M-3300023179-103</strain>
    </source>
</reference>
<sequence length="123" mass="14281">MYIIPIVIISFIVVIYYIVINKDDNEDYNNVKLNSLRGLTGCFYVNCRKCNDNKYVPANDKDMCSYSPNRIVSRYCDVPANKLMYFYDKNYKLVPQSVCVNGLLEDDYVRSLDEFLTNGPVCL</sequence>
<protein>
    <submittedName>
        <fullName evidence="1">Uncharacterized protein</fullName>
    </submittedName>
</protein>